<comment type="cofactor">
    <cofactor evidence="1">
        <name>Zn(2+)</name>
        <dbReference type="ChEBI" id="CHEBI:29105"/>
    </cofactor>
</comment>
<sequence length="461" mass="51307">MIYDLALENGTVCNGEELFPANVYIRDEVIELITGRKMKFQARQSLDCSGLYLLPGFIDPHVHFDLFLGKYTSRDDFDSGSALALSGGVTTVIDFLDPVRTLEKLKEAVQRRMRSSRTSRVDYAFHVTLAGNPEFTPRAIADAAINLGMPSIKVFTTYSGSGRRTNDGTLLELLALSRSKGLVVLAHAENDEIILARERELRRDREPTHRDLPHLRPVITELSEVVKLIQLSKSVDGQLYVVHVSSGDTVEAVSLMNTEWKNNSVLETCPQYLMLNDEALDDESGFLNTYCPPARSERERRLLVRGLLEGNIGSIGTDHCPFTTQDKRESFSSIPFGTGSLGLSFPVLNTLFDGDLVKVASLLSINPARLLGLYPERGTIVPGRTADIAVVNRERSYNYSRSPLTRSDHSLFEGMSLRGEVVATVMRGRLAFHENRVLLEAGSGRFIERKRVLWGDRSAAE</sequence>
<dbReference type="InterPro" id="IPR011059">
    <property type="entry name" value="Metal-dep_hydrolase_composite"/>
</dbReference>
<proteinExistence type="predicted"/>
<evidence type="ECO:0000313" key="3">
    <source>
        <dbReference type="EMBL" id="SSC14208.1"/>
    </source>
</evidence>
<gene>
    <name evidence="3" type="ORF">MESINF_2768</name>
</gene>
<evidence type="ECO:0000313" key="4">
    <source>
        <dbReference type="Proteomes" id="UP000250796"/>
    </source>
</evidence>
<dbReference type="GO" id="GO:0016812">
    <property type="term" value="F:hydrolase activity, acting on carbon-nitrogen (but not peptide) bonds, in cyclic amides"/>
    <property type="evidence" value="ECO:0007669"/>
    <property type="project" value="TreeGrafter"/>
</dbReference>
<dbReference type="Gene3D" id="3.20.20.140">
    <property type="entry name" value="Metal-dependent hydrolases"/>
    <property type="match status" value="1"/>
</dbReference>
<name>A0A7Z7LHH6_9BACT</name>
<feature type="domain" description="Amidohydrolase-related" evidence="2">
    <location>
        <begin position="52"/>
        <end position="430"/>
    </location>
</feature>
<evidence type="ECO:0000259" key="2">
    <source>
        <dbReference type="Pfam" id="PF01979"/>
    </source>
</evidence>
<dbReference type="GO" id="GO:0005829">
    <property type="term" value="C:cytosol"/>
    <property type="evidence" value="ECO:0007669"/>
    <property type="project" value="TreeGrafter"/>
</dbReference>
<organism evidence="3 4">
    <name type="scientific">Mesotoga infera</name>
    <dbReference type="NCBI Taxonomy" id="1236046"/>
    <lineage>
        <taxon>Bacteria</taxon>
        <taxon>Thermotogati</taxon>
        <taxon>Thermotogota</taxon>
        <taxon>Thermotogae</taxon>
        <taxon>Kosmotogales</taxon>
        <taxon>Kosmotogaceae</taxon>
        <taxon>Mesotoga</taxon>
    </lineage>
</organism>
<dbReference type="EMBL" id="LS974202">
    <property type="protein sequence ID" value="SSC14208.1"/>
    <property type="molecule type" value="Genomic_DNA"/>
</dbReference>
<dbReference type="InterPro" id="IPR006680">
    <property type="entry name" value="Amidohydro-rel"/>
</dbReference>
<dbReference type="Proteomes" id="UP000250796">
    <property type="component" value="Chromosome MESINF"/>
</dbReference>
<dbReference type="Pfam" id="PF01979">
    <property type="entry name" value="Amidohydro_1"/>
    <property type="match status" value="1"/>
</dbReference>
<dbReference type="SUPFAM" id="SSF51556">
    <property type="entry name" value="Metallo-dependent hydrolases"/>
    <property type="match status" value="1"/>
</dbReference>
<dbReference type="PANTHER" id="PTHR11647">
    <property type="entry name" value="HYDRANTOINASE/DIHYDROPYRIMIDINASE FAMILY MEMBER"/>
    <property type="match status" value="1"/>
</dbReference>
<evidence type="ECO:0000256" key="1">
    <source>
        <dbReference type="ARBA" id="ARBA00001947"/>
    </source>
</evidence>
<dbReference type="InterPro" id="IPR050378">
    <property type="entry name" value="Metallo-dep_Hydrolases_sf"/>
</dbReference>
<dbReference type="AlphaFoldDB" id="A0A7Z7LHH6"/>
<protein>
    <submittedName>
        <fullName evidence="3">Dihydroorotase-like cyclic amidohydrolase</fullName>
    </submittedName>
</protein>
<accession>A0A7Z7LHH6</accession>
<dbReference type="PANTHER" id="PTHR11647:SF1">
    <property type="entry name" value="COLLAPSIN RESPONSE MEDIATOR PROTEIN"/>
    <property type="match status" value="1"/>
</dbReference>
<dbReference type="InterPro" id="IPR032466">
    <property type="entry name" value="Metal_Hydrolase"/>
</dbReference>
<keyword evidence="4" id="KW-1185">Reference proteome</keyword>
<dbReference type="KEGG" id="minf:MESINF_2768"/>
<dbReference type="Gene3D" id="2.30.40.10">
    <property type="entry name" value="Urease, subunit C, domain 1"/>
    <property type="match status" value="1"/>
</dbReference>
<reference evidence="3 4" key="1">
    <citation type="submission" date="2017-01" db="EMBL/GenBank/DDBJ databases">
        <authorList>
            <person name="Erauso G."/>
        </authorList>
    </citation>
    <scope>NUCLEOTIDE SEQUENCE [LARGE SCALE GENOMIC DNA]</scope>
    <source>
        <strain evidence="3">MESINF1</strain>
    </source>
</reference>
<dbReference type="SUPFAM" id="SSF51338">
    <property type="entry name" value="Composite domain of metallo-dependent hydrolases"/>
    <property type="match status" value="1"/>
</dbReference>
<keyword evidence="3" id="KW-0378">Hydrolase</keyword>
<dbReference type="RefSeq" id="WP_169700600.1">
    <property type="nucleotide sequence ID" value="NZ_LS974202.1"/>
</dbReference>